<feature type="region of interest" description="Disordered" evidence="2">
    <location>
        <begin position="253"/>
        <end position="277"/>
    </location>
</feature>
<accession>A0A0X3PLC9</accession>
<comment type="similarity">
    <text evidence="1">Belongs to the EEIG family.</text>
</comment>
<feature type="compositionally biased region" description="Low complexity" evidence="2">
    <location>
        <begin position="365"/>
        <end position="379"/>
    </location>
</feature>
<evidence type="ECO:0000313" key="4">
    <source>
        <dbReference type="EMBL" id="JAP49122.1"/>
    </source>
</evidence>
<name>A0A0X3PLC9_SCHSO</name>
<dbReference type="PANTHER" id="PTHR21456">
    <property type="entry name" value="FAMILY WITH SEQUENCE SIMILARITY 102"/>
    <property type="match status" value="1"/>
</dbReference>
<evidence type="ECO:0000256" key="2">
    <source>
        <dbReference type="SAM" id="MobiDB-lite"/>
    </source>
</evidence>
<feature type="compositionally biased region" description="Low complexity" evidence="2">
    <location>
        <begin position="508"/>
        <end position="525"/>
    </location>
</feature>
<reference evidence="4" key="1">
    <citation type="submission" date="2016-01" db="EMBL/GenBank/DDBJ databases">
        <title>Reference transcriptome for the parasite Schistocephalus solidus: insights into the molecular evolution of parasitism.</title>
        <authorList>
            <person name="Hebert F.O."/>
            <person name="Grambauer S."/>
            <person name="Barber I."/>
            <person name="Landry C.R."/>
            <person name="Aubin-Horth N."/>
        </authorList>
    </citation>
    <scope>NUCLEOTIDE SEQUENCE</scope>
</reference>
<feature type="compositionally biased region" description="Low complexity" evidence="2">
    <location>
        <begin position="302"/>
        <end position="313"/>
    </location>
</feature>
<dbReference type="Pfam" id="PF10358">
    <property type="entry name" value="NT-C2"/>
    <property type="match status" value="1"/>
</dbReference>
<feature type="region of interest" description="Disordered" evidence="2">
    <location>
        <begin position="360"/>
        <end position="391"/>
    </location>
</feature>
<dbReference type="InterPro" id="IPR039931">
    <property type="entry name" value="EEIG1/2-like"/>
</dbReference>
<feature type="non-terminal residue" evidence="4">
    <location>
        <position position="711"/>
    </location>
</feature>
<dbReference type="InterPro" id="IPR019448">
    <property type="entry name" value="NT-C2"/>
</dbReference>
<evidence type="ECO:0000259" key="3">
    <source>
        <dbReference type="PROSITE" id="PS51840"/>
    </source>
</evidence>
<organism evidence="4">
    <name type="scientific">Schistocephalus solidus</name>
    <name type="common">Tapeworm</name>
    <dbReference type="NCBI Taxonomy" id="70667"/>
    <lineage>
        <taxon>Eukaryota</taxon>
        <taxon>Metazoa</taxon>
        <taxon>Spiralia</taxon>
        <taxon>Lophotrochozoa</taxon>
        <taxon>Platyhelminthes</taxon>
        <taxon>Cestoda</taxon>
        <taxon>Eucestoda</taxon>
        <taxon>Diphyllobothriidea</taxon>
        <taxon>Diphyllobothriidae</taxon>
        <taxon>Schistocephalus</taxon>
    </lineage>
</organism>
<feature type="region of interest" description="Disordered" evidence="2">
    <location>
        <begin position="298"/>
        <end position="328"/>
    </location>
</feature>
<feature type="domain" description="C2 NT-type" evidence="3">
    <location>
        <begin position="15"/>
        <end position="160"/>
    </location>
</feature>
<proteinExistence type="inferred from homology"/>
<protein>
    <recommendedName>
        <fullName evidence="3">C2 NT-type domain-containing protein</fullName>
    </recommendedName>
</protein>
<feature type="region of interest" description="Disordered" evidence="2">
    <location>
        <begin position="497"/>
        <end position="525"/>
    </location>
</feature>
<dbReference type="PANTHER" id="PTHR21456:SF1">
    <property type="entry name" value="C2 NT-TYPE DOMAIN-CONTAINING PROTEIN"/>
    <property type="match status" value="1"/>
</dbReference>
<evidence type="ECO:0000256" key="1">
    <source>
        <dbReference type="ARBA" id="ARBA00034780"/>
    </source>
</evidence>
<dbReference type="PROSITE" id="PS51840">
    <property type="entry name" value="C2_NT"/>
    <property type="match status" value="1"/>
</dbReference>
<gene>
    <name evidence="4" type="ORF">TR114019</name>
</gene>
<dbReference type="EMBL" id="GEEE01014103">
    <property type="protein sequence ID" value="JAP49122.1"/>
    <property type="molecule type" value="Transcribed_RNA"/>
</dbReference>
<sequence>MVFRRLSCRTMTCVPVANKKKRSQFEVFVHLHSLMAVPYVNAVIFTKIRLLNVRSSRQYSPRVAVVNHAVPWNSVHTFRCSMRTDPVTNLLENCKVKFSVRMEAKGGKSFHKIGYVTVNLSCFAASGNVRCRRRYILEGYEEKRKRQDNSLLMVSFTCRQVFGNTCFRVPPEDMSNCVSNPQATVPPLPTMTEDGITIFHLPSNSPPAFLTDLSRFSENPNRNTAPTLTAVTSDAAANSPFLPLSSYVKDSSLSRHPRLRDQVGETGADSEGGNERWPDAEDAEAVVIGAASAAIQRSTFCPSSPSSPTLSPLQQHGNTSNSNLGATDWSLPTAFRGQKRTDISCLTDVANTIGPAHPYYSNLTAPSSPGHPADSSSSAHMDGGRHRFYTGNSIEDLRSSGFDDLSHTSTDGVSGDRLRSPSEYVSPAALSSISPNYSLLETPAGGLPFVPTPEAGLLHSAARQQSAETRSEILSYKSPRSETPPAKMSLTAFRPACTHRSTDPSTPPSAALSASASTTTSDQSPMLLEAFPLKLSLGTEEQQQQQANEDVFFAFDMHVSPPTSYFDSLPTSRCAALQASLHRPRTHPALTNVVTTSPGLLQPEASHLRVTTAGLQHGHRLHTCPRVRGCTAHSFGASHHRPTILRLLTPDDAGGALGGDSQTNVDGGGRSGGGASAACDLGTACSRGVGLSAGGGGGGFSGSVSSGFQSH</sequence>
<feature type="compositionally biased region" description="Polar residues" evidence="2">
    <location>
        <begin position="314"/>
        <end position="325"/>
    </location>
</feature>
<dbReference type="AlphaFoldDB" id="A0A0X3PLC9"/>